<dbReference type="AlphaFoldDB" id="A0A9R0AX39"/>
<dbReference type="GeneID" id="122144631"/>
<reference evidence="1" key="1">
    <citation type="submission" date="2025-08" db="UniProtKB">
        <authorList>
            <consortium name="RefSeq"/>
        </authorList>
    </citation>
    <scope>IDENTIFICATION</scope>
    <source>
        <tissue evidence="1">Muscle</tissue>
    </source>
</reference>
<sequence>MMLLGRDIIKVHKVMKYINGPREASYALKLDLGWVIVGNVCLGKVHKPDRVNVLFTNTLGSGRQSLFKPCPNAYYIKEHVCDDHPGLQVTGVVKRSVWEENGYHEESDVFKRMKDDEKIALSVEDLTFLRIMKEGFYKDEKNSWVAPLPFKPQRRCLPNNKTQAVDPFRSLQRSFSKKPIMKEHFFVFMEKILAKGHAEIAPPLNHQDECWYLPLFGVYHPKKPGEIRVVFDSSCQYDGVSLNDVLLKGPDINNGLLGVLLHFRKEAVPVTTDIQQMFHCFLVKPADRNLLRFFWYEDNDPEKNIIEYRMKVHIFGNSTSPAVAIHGLRQAAKEAEADFRADVVKFVERNFYVDDGLKSLPSGAAAIDLLKRTQAALARSNLKLHKIVSNSKEVMDAFPLDERASNLRDMEHGKVEVSIQRTLGVSWNLVTDTFTFQLSSDTKQLTRRGVHSTVNGLYDPFGLAAPVII</sequence>
<gene>
    <name evidence="1" type="primary">LOC122144631</name>
</gene>
<dbReference type="RefSeq" id="XP_042611631.1">
    <property type="nucleotide sequence ID" value="XM_042755697.1"/>
</dbReference>
<organism evidence="1">
    <name type="scientific">Cyprinus carpio</name>
    <name type="common">Common carp</name>
    <dbReference type="NCBI Taxonomy" id="7962"/>
    <lineage>
        <taxon>Eukaryota</taxon>
        <taxon>Metazoa</taxon>
        <taxon>Chordata</taxon>
        <taxon>Craniata</taxon>
        <taxon>Vertebrata</taxon>
        <taxon>Euteleostomi</taxon>
        <taxon>Actinopterygii</taxon>
        <taxon>Neopterygii</taxon>
        <taxon>Teleostei</taxon>
        <taxon>Ostariophysi</taxon>
        <taxon>Cypriniformes</taxon>
        <taxon>Cyprinidae</taxon>
        <taxon>Cyprininae</taxon>
        <taxon>Cyprinus</taxon>
    </lineage>
</organism>
<dbReference type="Proteomes" id="UP001155660">
    <property type="component" value="Unplaced"/>
</dbReference>
<dbReference type="KEGG" id="ccar:122144631"/>
<accession>A0A9R0AX39</accession>
<dbReference type="OrthoDB" id="10068969at2759"/>
<dbReference type="CDD" id="cd01644">
    <property type="entry name" value="RT_pepA17"/>
    <property type="match status" value="1"/>
</dbReference>
<name>A0A9R0AX39_CYPCA</name>
<dbReference type="PANTHER" id="PTHR47331">
    <property type="entry name" value="PHD-TYPE DOMAIN-CONTAINING PROTEIN"/>
    <property type="match status" value="1"/>
</dbReference>
<protein>
    <submittedName>
        <fullName evidence="1">Uncharacterized protein LOC122144631</fullName>
    </submittedName>
</protein>
<proteinExistence type="predicted"/>
<dbReference type="PANTHER" id="PTHR47331:SF6">
    <property type="entry name" value="DOUBLECORTIN DOMAIN-CONTAINING PROTEIN"/>
    <property type="match status" value="1"/>
</dbReference>
<evidence type="ECO:0000313" key="1">
    <source>
        <dbReference type="RefSeq" id="XP_042611631.1"/>
    </source>
</evidence>